<dbReference type="InterPro" id="IPR001769">
    <property type="entry name" value="Gingipain"/>
</dbReference>
<organism evidence="4 5">
    <name type="scientific">Flavobacterium gillisiae</name>
    <dbReference type="NCBI Taxonomy" id="150146"/>
    <lineage>
        <taxon>Bacteria</taxon>
        <taxon>Pseudomonadati</taxon>
        <taxon>Bacteroidota</taxon>
        <taxon>Flavobacteriia</taxon>
        <taxon>Flavobacteriales</taxon>
        <taxon>Flavobacteriaceae</taxon>
        <taxon>Flavobacterium</taxon>
    </lineage>
</organism>
<dbReference type="EMBL" id="FNRD01000010">
    <property type="protein sequence ID" value="SEA85092.1"/>
    <property type="molecule type" value="Genomic_DNA"/>
</dbReference>
<evidence type="ECO:0000256" key="2">
    <source>
        <dbReference type="SAM" id="Phobius"/>
    </source>
</evidence>
<keyword evidence="2" id="KW-0472">Membrane</keyword>
<dbReference type="Gene3D" id="3.40.50.1460">
    <property type="match status" value="1"/>
</dbReference>
<feature type="transmembrane region" description="Helical" evidence="2">
    <location>
        <begin position="14"/>
        <end position="34"/>
    </location>
</feature>
<evidence type="ECO:0000256" key="1">
    <source>
        <dbReference type="ARBA" id="ARBA00022729"/>
    </source>
</evidence>
<sequence length="1318" mass="148822">MIDIKHIIQIKRKFILFIIYFYTKTYIFTLYNNYLFMQFKQKMQKLLLYSLLLLSYISYGQTTADVTITWIEKTEFSPGTYKINIPQFKGNSYHYDPSEQKLMFTTQLKTAVLFDENNIQITNVVYESITTDQLGDLAPENIPKKITPSLRNTQSRGITQSFLSLSPIVKDEYGYKRINSFSYNINNTTAKTSPSNKTINSISNSILGSGDWYRFYIEKSGVYKISKSFLQDMGLNTNTVNPKKIKLYGNGGRMLPLSNNIYYPSDLTENAIQIIGENDESFDNDDYILFYAEGLDTYNIESQTYSNLYESKSYYYITTSAEDGKRIKETNQPAGNSTLNLNTFDDYQFHELDLINIAKLGRQWFGESFDIKQDQEFEFNFPNIDVTTPIKIKTTVASAAYTPTSFQISSNSQNIGTISFPAINTNSETEFNTGTLPSNTSFNGSENIKIKLTYNNNSVPGSKGFLDNIQLIAKRKLQGYAKQFNFQYDASIASLGIVNYTISNAGGISQVWDITDLYNVSKSENTNQTSFSFKANLGELRKYVAIDASDYYTPKKDSKPKVLNQNIKGTIFKNNQGRFEDIDYVIITPNSLITQAEKLANFHRSYSKLNVKVITTESIYPEFSSGKQDIAAIRNCIKYIYENASTAAKRIKYVNLFGDASYDYKNRIANNTNIVPTYHALNSRTTGEASFASDDFYGLMDSNEGNIISFFGGIDIAVGRMIVNNPQQAEEMVNKVIEYHDIKSYGSWRNNFVMISDDSDATSDANLQSRQNTLADIITTQKPFFNINKIILDSYIQEASAGGFRYPKARTDLFNAFEKGALVFNYLGHGGEDGLSSERIWEKSDGQNLNNQYKYPLFITITCEFSRFDNPSRPTAGEYTYWNPKGGAIAMITTIRSIGQFSAENFNDILSEKLFSFGSSQYTSIAEALRISKNSNPNSATNVVFYIGDPALVLAIPKAKIKLTKVNDIPVSETTDDFKSLARMKVSGELTDENDMRLTNYNGEVSTTIFDKTIPRTTLNNDGNSTPIKFNTIGETIFRGNASVANGLFEFSFVVPRDIRIPLANGKMSFYAKKDQALENQTGFDTSIQIGGINENATEDNISPKVKLYMNDETFVSGSITNSSPFLLAFLEDENGINTASGIGHDIVAILDGDVSNPFILNDYYQTNLDDYTKGSLRFPLRNLAVGLHTITFKAWDVYNNPITTEIQFLVVGDETITLTHVLNYPNPFVNYTEFWFTHNRPFEPLMTQIQIMTITGKVVWTTNQIISTEGFLSKEITWDGKDDFGNRIGKGVYIYKLTVKSTLTNQKAEKFEKLVIL</sequence>
<evidence type="ECO:0000313" key="5">
    <source>
        <dbReference type="Proteomes" id="UP000198951"/>
    </source>
</evidence>
<dbReference type="Gene3D" id="2.60.40.4070">
    <property type="match status" value="1"/>
</dbReference>
<dbReference type="CDD" id="cd02258">
    <property type="entry name" value="Peptidase_C25_N"/>
    <property type="match status" value="1"/>
</dbReference>
<keyword evidence="2" id="KW-0812">Transmembrane</keyword>
<dbReference type="NCBIfam" id="NF033707">
    <property type="entry name" value="T9SS_sortase"/>
    <property type="match status" value="1"/>
</dbReference>
<dbReference type="InterPro" id="IPR029031">
    <property type="entry name" value="Gingipain_N_sf"/>
</dbReference>
<dbReference type="GO" id="GO:0006508">
    <property type="term" value="P:proteolysis"/>
    <property type="evidence" value="ECO:0007669"/>
    <property type="project" value="InterPro"/>
</dbReference>
<keyword evidence="1" id="KW-0732">Signal</keyword>
<dbReference type="Pfam" id="PF01364">
    <property type="entry name" value="Peptidase_C25"/>
    <property type="match status" value="1"/>
</dbReference>
<protein>
    <submittedName>
        <fullName evidence="4">Peptidase family C25</fullName>
    </submittedName>
</protein>
<reference evidence="5" key="1">
    <citation type="submission" date="2016-10" db="EMBL/GenBank/DDBJ databases">
        <authorList>
            <person name="Varghese N."/>
            <person name="Submissions S."/>
        </authorList>
    </citation>
    <scope>NUCLEOTIDE SEQUENCE [LARGE SCALE GENOMIC DNA]</scope>
    <source>
        <strain evidence="5">DSM 22376</strain>
    </source>
</reference>
<proteinExistence type="predicted"/>
<name>A0A1H4ELH0_9FLAO</name>
<evidence type="ECO:0000313" key="4">
    <source>
        <dbReference type="EMBL" id="SEA85092.1"/>
    </source>
</evidence>
<dbReference type="Gene3D" id="3.40.50.10390">
    <property type="entry name" value="Gingipain r, domain 1"/>
    <property type="match status" value="1"/>
</dbReference>
<dbReference type="SUPFAM" id="SSF52129">
    <property type="entry name" value="Caspase-like"/>
    <property type="match status" value="1"/>
</dbReference>
<dbReference type="Proteomes" id="UP000198951">
    <property type="component" value="Unassembled WGS sequence"/>
</dbReference>
<gene>
    <name evidence="4" type="ORF">SAMN05443667_11011</name>
</gene>
<evidence type="ECO:0000259" key="3">
    <source>
        <dbReference type="Pfam" id="PF01364"/>
    </source>
</evidence>
<dbReference type="InterPro" id="IPR029030">
    <property type="entry name" value="Caspase-like_dom_sf"/>
</dbReference>
<dbReference type="GO" id="GO:0008234">
    <property type="term" value="F:cysteine-type peptidase activity"/>
    <property type="evidence" value="ECO:0007669"/>
    <property type="project" value="InterPro"/>
</dbReference>
<keyword evidence="5" id="KW-1185">Reference proteome</keyword>
<dbReference type="STRING" id="150146.SAMN05443667_11011"/>
<feature type="domain" description="Gingipain" evidence="3">
    <location>
        <begin position="584"/>
        <end position="954"/>
    </location>
</feature>
<accession>A0A1H4ELH0</accession>
<keyword evidence="2" id="KW-1133">Transmembrane helix</keyword>